<dbReference type="Proteomes" id="UP000050761">
    <property type="component" value="Unassembled WGS sequence"/>
</dbReference>
<reference evidence="4" key="2">
    <citation type="submission" date="2019-09" db="UniProtKB">
        <authorList>
            <consortium name="WormBaseParasite"/>
        </authorList>
    </citation>
    <scope>IDENTIFICATION</scope>
</reference>
<organism evidence="3 4">
    <name type="scientific">Heligmosomoides polygyrus</name>
    <name type="common">Parasitic roundworm</name>
    <dbReference type="NCBI Taxonomy" id="6339"/>
    <lineage>
        <taxon>Eukaryota</taxon>
        <taxon>Metazoa</taxon>
        <taxon>Ecdysozoa</taxon>
        <taxon>Nematoda</taxon>
        <taxon>Chromadorea</taxon>
        <taxon>Rhabditida</taxon>
        <taxon>Rhabditina</taxon>
        <taxon>Rhabditomorpha</taxon>
        <taxon>Strongyloidea</taxon>
        <taxon>Heligmosomidae</taxon>
        <taxon>Heligmosomoides</taxon>
    </lineage>
</organism>
<evidence type="ECO:0000256" key="1">
    <source>
        <dbReference type="SAM" id="MobiDB-lite"/>
    </source>
</evidence>
<dbReference type="AlphaFoldDB" id="A0A183G851"/>
<gene>
    <name evidence="2" type="ORF">HPBE_LOCUS18020</name>
</gene>
<reference evidence="2 3" key="1">
    <citation type="submission" date="2018-11" db="EMBL/GenBank/DDBJ databases">
        <authorList>
            <consortium name="Pathogen Informatics"/>
        </authorList>
    </citation>
    <scope>NUCLEOTIDE SEQUENCE [LARGE SCALE GENOMIC DNA]</scope>
</reference>
<evidence type="ECO:0000313" key="2">
    <source>
        <dbReference type="EMBL" id="VDP10464.1"/>
    </source>
</evidence>
<proteinExistence type="predicted"/>
<keyword evidence="3" id="KW-1185">Reference proteome</keyword>
<dbReference type="EMBL" id="UZAH01030413">
    <property type="protein sequence ID" value="VDP10464.1"/>
    <property type="molecule type" value="Genomic_DNA"/>
</dbReference>
<evidence type="ECO:0000313" key="4">
    <source>
        <dbReference type="WBParaSite" id="HPBE_0001802101-mRNA-1"/>
    </source>
</evidence>
<feature type="region of interest" description="Disordered" evidence="1">
    <location>
        <begin position="1"/>
        <end position="88"/>
    </location>
</feature>
<feature type="compositionally biased region" description="Basic and acidic residues" evidence="1">
    <location>
        <begin position="1"/>
        <end position="37"/>
    </location>
</feature>
<protein>
    <submittedName>
        <fullName evidence="4">IBB domain-containing protein</fullName>
    </submittedName>
</protein>
<accession>A0A3P8BWJ8</accession>
<dbReference type="WBParaSite" id="HPBE_0001802101-mRNA-1">
    <property type="protein sequence ID" value="HPBE_0001802101-mRNA-1"/>
    <property type="gene ID" value="HPBE_0001802101"/>
</dbReference>
<name>A0A183G851_HELPZ</name>
<accession>A0A183G851</accession>
<sequence length="88" mass="10130">MSEESSRRGLREEARRKRWSESKQKTTGDRDDEERIASKSLARGTGKLLATDRRHRRTEQRPVAATGASRTVSSKARTDRRRQFLMAA</sequence>
<evidence type="ECO:0000313" key="3">
    <source>
        <dbReference type="Proteomes" id="UP000050761"/>
    </source>
</evidence>